<dbReference type="PROSITE" id="PS51352">
    <property type="entry name" value="THIOREDOXIN_2"/>
    <property type="match status" value="1"/>
</dbReference>
<feature type="domain" description="Thioredoxin" evidence="6">
    <location>
        <begin position="77"/>
        <end position="256"/>
    </location>
</feature>
<dbReference type="Gene3D" id="3.40.30.10">
    <property type="entry name" value="Glutaredoxin"/>
    <property type="match status" value="1"/>
</dbReference>
<reference evidence="8 10" key="1">
    <citation type="submission" date="2016-10" db="EMBL/GenBank/DDBJ databases">
        <authorList>
            <person name="Cai Z."/>
        </authorList>
    </citation>
    <scope>NUCLEOTIDE SEQUENCE [LARGE SCALE GENOMIC DNA]</scope>
    <source>
        <strain evidence="8 10">DSM 25227</strain>
    </source>
</reference>
<accession>A0A2Y9C8L6</accession>
<dbReference type="GO" id="GO:0016491">
    <property type="term" value="F:oxidoreductase activity"/>
    <property type="evidence" value="ECO:0007669"/>
    <property type="project" value="UniProtKB-KW"/>
</dbReference>
<dbReference type="EMBL" id="UETC01000010">
    <property type="protein sequence ID" value="SSA49523.1"/>
    <property type="molecule type" value="Genomic_DNA"/>
</dbReference>
<dbReference type="GO" id="GO:0016853">
    <property type="term" value="F:isomerase activity"/>
    <property type="evidence" value="ECO:0007669"/>
    <property type="project" value="UniProtKB-KW"/>
</dbReference>
<reference evidence="7 9" key="2">
    <citation type="submission" date="2018-03" db="EMBL/GenBank/DDBJ databases">
        <title>Genomic Encyclopedia of Archaeal and Bacterial Type Strains, Phase II (KMG-II): from individual species to whole genera.</title>
        <authorList>
            <person name="Goeker M."/>
        </authorList>
    </citation>
    <scope>NUCLEOTIDE SEQUENCE [LARGE SCALE GENOMIC DNA]</scope>
    <source>
        <strain evidence="7 9">DSM 25227</strain>
    </source>
</reference>
<keyword evidence="1" id="KW-0732">Signal</keyword>
<feature type="transmembrane region" description="Helical" evidence="5">
    <location>
        <begin position="17"/>
        <end position="33"/>
    </location>
</feature>
<dbReference type="Proteomes" id="UP000245839">
    <property type="component" value="Unassembled WGS sequence"/>
</dbReference>
<dbReference type="AlphaFoldDB" id="A0A2Y9C8L6"/>
<keyword evidence="4" id="KW-0676">Redox-active center</keyword>
<evidence type="ECO:0000256" key="3">
    <source>
        <dbReference type="ARBA" id="ARBA00023157"/>
    </source>
</evidence>
<keyword evidence="2" id="KW-0560">Oxidoreductase</keyword>
<protein>
    <submittedName>
        <fullName evidence="8">Protein-disulfide isomerase</fullName>
    </submittedName>
</protein>
<evidence type="ECO:0000259" key="6">
    <source>
        <dbReference type="PROSITE" id="PS51352"/>
    </source>
</evidence>
<keyword evidence="5" id="KW-1133">Transmembrane helix</keyword>
<dbReference type="SUPFAM" id="SSF52833">
    <property type="entry name" value="Thioredoxin-like"/>
    <property type="match status" value="1"/>
</dbReference>
<organism evidence="8 10">
    <name type="scientific">Jannaschia seohaensis</name>
    <dbReference type="NCBI Taxonomy" id="475081"/>
    <lineage>
        <taxon>Bacteria</taxon>
        <taxon>Pseudomonadati</taxon>
        <taxon>Pseudomonadota</taxon>
        <taxon>Alphaproteobacteria</taxon>
        <taxon>Rhodobacterales</taxon>
        <taxon>Roseobacteraceae</taxon>
        <taxon>Jannaschia</taxon>
    </lineage>
</organism>
<keyword evidence="8" id="KW-0413">Isomerase</keyword>
<evidence type="ECO:0000313" key="7">
    <source>
        <dbReference type="EMBL" id="PWJ15830.1"/>
    </source>
</evidence>
<dbReference type="PANTHER" id="PTHR13887">
    <property type="entry name" value="GLUTATHIONE S-TRANSFERASE KAPPA"/>
    <property type="match status" value="1"/>
</dbReference>
<gene>
    <name evidence="7" type="ORF">BCF38_11050</name>
    <name evidence="8" type="ORF">SAMN05421539_11050</name>
</gene>
<evidence type="ECO:0000256" key="1">
    <source>
        <dbReference type="ARBA" id="ARBA00022729"/>
    </source>
</evidence>
<evidence type="ECO:0000256" key="4">
    <source>
        <dbReference type="ARBA" id="ARBA00023284"/>
    </source>
</evidence>
<keyword evidence="5" id="KW-0472">Membrane</keyword>
<evidence type="ECO:0000313" key="9">
    <source>
        <dbReference type="Proteomes" id="UP000245839"/>
    </source>
</evidence>
<keyword evidence="9" id="KW-1185">Reference proteome</keyword>
<dbReference type="RefSeq" id="WP_170125475.1">
    <property type="nucleotide sequence ID" value="NZ_QGDJ01000010.1"/>
</dbReference>
<dbReference type="Proteomes" id="UP000251571">
    <property type="component" value="Unassembled WGS sequence"/>
</dbReference>
<dbReference type="EMBL" id="QGDJ01000010">
    <property type="protein sequence ID" value="PWJ15830.1"/>
    <property type="molecule type" value="Genomic_DNA"/>
</dbReference>
<dbReference type="InterPro" id="IPR013766">
    <property type="entry name" value="Thioredoxin_domain"/>
</dbReference>
<evidence type="ECO:0000313" key="10">
    <source>
        <dbReference type="Proteomes" id="UP000251571"/>
    </source>
</evidence>
<dbReference type="InterPro" id="IPR001853">
    <property type="entry name" value="DSBA-like_thioredoxin_dom"/>
</dbReference>
<evidence type="ECO:0000256" key="5">
    <source>
        <dbReference type="SAM" id="Phobius"/>
    </source>
</evidence>
<name>A0A2Y9C8L6_9RHOB</name>
<sequence>MSVDPAGDTPRPLPRRGALLAIAAAAVGAWWAWPRIAPHFVGVFDFEPLDDPPGFRRIAAGETSGIAQPFIGLEAPGAADSPLPPAELRANLCGSLFGGPSPAGAVPIAAFSDYNCPFCRVLTERLSDLQARSESGVRVTWHEWPRLGTASVAAARAALAADMQGAYAAFHRRLMRSRFVPTPEYLQALAREIGVDGDRLRADMESDAVSQRLRITSALARLFGFVGTPALVVGRTVVVGAVSEPVLAALLDQERREGPPPVCRV</sequence>
<keyword evidence="5" id="KW-0812">Transmembrane</keyword>
<keyword evidence="3" id="KW-1015">Disulfide bond</keyword>
<dbReference type="InterPro" id="IPR036249">
    <property type="entry name" value="Thioredoxin-like_sf"/>
</dbReference>
<evidence type="ECO:0000256" key="2">
    <source>
        <dbReference type="ARBA" id="ARBA00023002"/>
    </source>
</evidence>
<evidence type="ECO:0000313" key="8">
    <source>
        <dbReference type="EMBL" id="SSA49523.1"/>
    </source>
</evidence>
<dbReference type="PANTHER" id="PTHR13887:SF14">
    <property type="entry name" value="DISULFIDE BOND FORMATION PROTEIN D"/>
    <property type="match status" value="1"/>
</dbReference>
<dbReference type="Pfam" id="PF01323">
    <property type="entry name" value="DSBA"/>
    <property type="match status" value="1"/>
</dbReference>
<proteinExistence type="predicted"/>